<reference evidence="2 3" key="1">
    <citation type="submission" date="2016-04" db="EMBL/GenBank/DDBJ databases">
        <title>Complete genome seqeunce of Leptospira alstonii serovar Room22.</title>
        <authorList>
            <person name="Nally J.E."/>
            <person name="Bayles D.O."/>
            <person name="Hurley D."/>
            <person name="Fanning S."/>
            <person name="McMahon B.J."/>
            <person name="Arent Z."/>
        </authorList>
    </citation>
    <scope>NUCLEOTIDE SEQUENCE [LARGE SCALE GENOMIC DNA]</scope>
    <source>
        <strain evidence="2 3">GWTS #1</strain>
    </source>
</reference>
<dbReference type="RefSeq" id="WP_083244248.1">
    <property type="nucleotide sequence ID" value="NZ_CP015218.1"/>
</dbReference>
<evidence type="ECO:0000313" key="3">
    <source>
        <dbReference type="Proteomes" id="UP000094197"/>
    </source>
</evidence>
<evidence type="ECO:0000259" key="1">
    <source>
        <dbReference type="Pfam" id="PF13788"/>
    </source>
</evidence>
<name>A0A1D7V3K2_9LEPT</name>
<organism evidence="2 3">
    <name type="scientific">Leptospira tipperaryensis</name>
    <dbReference type="NCBI Taxonomy" id="2564040"/>
    <lineage>
        <taxon>Bacteria</taxon>
        <taxon>Pseudomonadati</taxon>
        <taxon>Spirochaetota</taxon>
        <taxon>Spirochaetia</taxon>
        <taxon>Leptospirales</taxon>
        <taxon>Leptospiraceae</taxon>
        <taxon>Leptospira</taxon>
    </lineage>
</organism>
<evidence type="ECO:0000313" key="2">
    <source>
        <dbReference type="EMBL" id="AOP36408.1"/>
    </source>
</evidence>
<dbReference type="EMBL" id="CP015218">
    <property type="protein sequence ID" value="AOP36408.1"/>
    <property type="molecule type" value="Genomic_DNA"/>
</dbReference>
<dbReference type="Pfam" id="PF13788">
    <property type="entry name" value="DUF4180"/>
    <property type="match status" value="1"/>
</dbReference>
<feature type="domain" description="DUF4180" evidence="1">
    <location>
        <begin position="12"/>
        <end position="107"/>
    </location>
</feature>
<dbReference type="KEGG" id="laj:A0128_20555"/>
<accession>A0A1D7V3K2</accession>
<dbReference type="Proteomes" id="UP000094197">
    <property type="component" value="Chromosome 2"/>
</dbReference>
<dbReference type="OrthoDB" id="8595425at2"/>
<dbReference type="InterPro" id="IPR025438">
    <property type="entry name" value="DUF4180"/>
</dbReference>
<dbReference type="AlphaFoldDB" id="A0A1D7V3K2"/>
<keyword evidence="3" id="KW-1185">Reference proteome</keyword>
<gene>
    <name evidence="2" type="ORF">A0128_20555</name>
</gene>
<proteinExistence type="predicted"/>
<protein>
    <recommendedName>
        <fullName evidence="1">DUF4180 domain-containing protein</fullName>
    </recommendedName>
</protein>
<sequence>MKEIKTESGTLAFFNEDDILLEDPNSFLEIVFSTSSETIVFSKSNFHEKFYELKSGFAGEILQKITNYKLRMIILGDFSGYESKSFKDFVYESNQNGKVIFISDLEAGLKLLK</sequence>